<dbReference type="PANTHER" id="PTHR39159">
    <property type="match status" value="1"/>
</dbReference>
<dbReference type="Gene3D" id="2.40.380.10">
    <property type="entry name" value="FomD-like"/>
    <property type="match status" value="1"/>
</dbReference>
<dbReference type="InterPro" id="IPR035930">
    <property type="entry name" value="FomD-like_sf"/>
</dbReference>
<keyword evidence="1" id="KW-0378">Hydrolase</keyword>
<dbReference type="InterPro" id="IPR007295">
    <property type="entry name" value="DUF402"/>
</dbReference>
<organism evidence="3 4">
    <name type="scientific">Reticulibacter mediterranei</name>
    <dbReference type="NCBI Taxonomy" id="2778369"/>
    <lineage>
        <taxon>Bacteria</taxon>
        <taxon>Bacillati</taxon>
        <taxon>Chloroflexota</taxon>
        <taxon>Ktedonobacteria</taxon>
        <taxon>Ktedonobacterales</taxon>
        <taxon>Reticulibacteraceae</taxon>
        <taxon>Reticulibacter</taxon>
    </lineage>
</organism>
<sequence length="156" mass="17969">MITVIKQDHRGKEKIRYEGKVIRRSADEVVIEAYWTLPAKDLGYTRFESGDRFTEYYSTKCWFNIFDIASSDGTRKGWYCNIAEPAHIYSDHIEQIDLILDVWVTPEGETLMLDEDEFAAETTLSQEQYTGAELGMRALLALLATRAEPFTNLTNK</sequence>
<keyword evidence="4" id="KW-1185">Reference proteome</keyword>
<dbReference type="EMBL" id="BNJK01000001">
    <property type="protein sequence ID" value="GHO91779.1"/>
    <property type="molecule type" value="Genomic_DNA"/>
</dbReference>
<dbReference type="RefSeq" id="WP_220202653.1">
    <property type="nucleotide sequence ID" value="NZ_BNJK01000001.1"/>
</dbReference>
<dbReference type="InterPro" id="IPR050212">
    <property type="entry name" value="Ntdp-like"/>
</dbReference>
<dbReference type="Proteomes" id="UP000597444">
    <property type="component" value="Unassembled WGS sequence"/>
</dbReference>
<evidence type="ECO:0000313" key="4">
    <source>
        <dbReference type="Proteomes" id="UP000597444"/>
    </source>
</evidence>
<dbReference type="GO" id="GO:0016787">
    <property type="term" value="F:hydrolase activity"/>
    <property type="evidence" value="ECO:0007669"/>
    <property type="project" value="UniProtKB-KW"/>
</dbReference>
<dbReference type="SUPFAM" id="SSF159234">
    <property type="entry name" value="FomD-like"/>
    <property type="match status" value="1"/>
</dbReference>
<accession>A0A8J3MY90</accession>
<feature type="domain" description="DUF402" evidence="2">
    <location>
        <begin position="18"/>
        <end position="144"/>
    </location>
</feature>
<evidence type="ECO:0000313" key="3">
    <source>
        <dbReference type="EMBL" id="GHO91779.1"/>
    </source>
</evidence>
<comment type="caution">
    <text evidence="3">The sequence shown here is derived from an EMBL/GenBank/DDBJ whole genome shotgun (WGS) entry which is preliminary data.</text>
</comment>
<proteinExistence type="predicted"/>
<evidence type="ECO:0000256" key="1">
    <source>
        <dbReference type="ARBA" id="ARBA00022801"/>
    </source>
</evidence>
<name>A0A8J3MY90_9CHLR</name>
<dbReference type="AlphaFoldDB" id="A0A8J3MY90"/>
<evidence type="ECO:0000259" key="2">
    <source>
        <dbReference type="Pfam" id="PF04167"/>
    </source>
</evidence>
<dbReference type="PANTHER" id="PTHR39159:SF1">
    <property type="entry name" value="UPF0374 PROTEIN YGAC"/>
    <property type="match status" value="1"/>
</dbReference>
<gene>
    <name evidence="3" type="ORF">KSF_018270</name>
</gene>
<reference evidence="3" key="1">
    <citation type="submission" date="2020-10" db="EMBL/GenBank/DDBJ databases">
        <title>Taxonomic study of unclassified bacteria belonging to the class Ktedonobacteria.</title>
        <authorList>
            <person name="Yabe S."/>
            <person name="Wang C.M."/>
            <person name="Zheng Y."/>
            <person name="Sakai Y."/>
            <person name="Cavaletti L."/>
            <person name="Monciardini P."/>
            <person name="Donadio S."/>
        </authorList>
    </citation>
    <scope>NUCLEOTIDE SEQUENCE</scope>
    <source>
        <strain evidence="3">ID150040</strain>
    </source>
</reference>
<dbReference type="Pfam" id="PF04167">
    <property type="entry name" value="DUF402"/>
    <property type="match status" value="1"/>
</dbReference>
<protein>
    <recommendedName>
        <fullName evidence="2">DUF402 domain-containing protein</fullName>
    </recommendedName>
</protein>